<organism evidence="1 2">
    <name type="scientific">Leucogyrophana mollusca</name>
    <dbReference type="NCBI Taxonomy" id="85980"/>
    <lineage>
        <taxon>Eukaryota</taxon>
        <taxon>Fungi</taxon>
        <taxon>Dikarya</taxon>
        <taxon>Basidiomycota</taxon>
        <taxon>Agaricomycotina</taxon>
        <taxon>Agaricomycetes</taxon>
        <taxon>Agaricomycetidae</taxon>
        <taxon>Boletales</taxon>
        <taxon>Boletales incertae sedis</taxon>
        <taxon>Leucogyrophana</taxon>
    </lineage>
</organism>
<keyword evidence="2" id="KW-1185">Reference proteome</keyword>
<evidence type="ECO:0000313" key="2">
    <source>
        <dbReference type="Proteomes" id="UP000790709"/>
    </source>
</evidence>
<dbReference type="EMBL" id="MU266332">
    <property type="protein sequence ID" value="KAH7930445.1"/>
    <property type="molecule type" value="Genomic_DNA"/>
</dbReference>
<proteinExistence type="predicted"/>
<gene>
    <name evidence="1" type="ORF">BV22DRAFT_64141</name>
</gene>
<accession>A0ACB8BWV3</accession>
<evidence type="ECO:0000313" key="1">
    <source>
        <dbReference type="EMBL" id="KAH7930445.1"/>
    </source>
</evidence>
<comment type="caution">
    <text evidence="1">The sequence shown here is derived from an EMBL/GenBank/DDBJ whole genome shotgun (WGS) entry which is preliminary data.</text>
</comment>
<dbReference type="Proteomes" id="UP000790709">
    <property type="component" value="Unassembled WGS sequence"/>
</dbReference>
<name>A0ACB8BWV3_9AGAM</name>
<sequence>MATCQITFSFDNTPHEYTAPEPVSPAASEASSNQPQSSPFPPPAVPQPVPQPAVSDTSPQGNADHPQPADPHLSIFYPCQIQKGGACRRLAHADRNSFREHLIKRHEFNMADKVTEVPCTWGGCPDVLVAENIARHVLCVHMGVQWCFSHCPFKSSRKYKVTKHCNESEDEQCRAAMVQEVPGPGGVWR</sequence>
<protein>
    <submittedName>
        <fullName evidence="1">Uncharacterized protein</fullName>
    </submittedName>
</protein>
<reference evidence="1" key="1">
    <citation type="journal article" date="2021" name="New Phytol.">
        <title>Evolutionary innovations through gain and loss of genes in the ectomycorrhizal Boletales.</title>
        <authorList>
            <person name="Wu G."/>
            <person name="Miyauchi S."/>
            <person name="Morin E."/>
            <person name="Kuo A."/>
            <person name="Drula E."/>
            <person name="Varga T."/>
            <person name="Kohler A."/>
            <person name="Feng B."/>
            <person name="Cao Y."/>
            <person name="Lipzen A."/>
            <person name="Daum C."/>
            <person name="Hundley H."/>
            <person name="Pangilinan J."/>
            <person name="Johnson J."/>
            <person name="Barry K."/>
            <person name="LaButti K."/>
            <person name="Ng V."/>
            <person name="Ahrendt S."/>
            <person name="Min B."/>
            <person name="Choi I.G."/>
            <person name="Park H."/>
            <person name="Plett J.M."/>
            <person name="Magnuson J."/>
            <person name="Spatafora J.W."/>
            <person name="Nagy L.G."/>
            <person name="Henrissat B."/>
            <person name="Grigoriev I.V."/>
            <person name="Yang Z.L."/>
            <person name="Xu J."/>
            <person name="Martin F.M."/>
        </authorList>
    </citation>
    <scope>NUCLEOTIDE SEQUENCE</scope>
    <source>
        <strain evidence="1">KUC20120723A-06</strain>
    </source>
</reference>